<dbReference type="EMBL" id="QKRB01000041">
    <property type="protein sequence ID" value="PZD96323.1"/>
    <property type="molecule type" value="Genomic_DNA"/>
</dbReference>
<dbReference type="AlphaFoldDB" id="A0A2W1LBP0"/>
<evidence type="ECO:0000313" key="1">
    <source>
        <dbReference type="EMBL" id="PZD96323.1"/>
    </source>
</evidence>
<accession>A0A2W1LBP0</accession>
<dbReference type="Proteomes" id="UP000249522">
    <property type="component" value="Unassembled WGS sequence"/>
</dbReference>
<organism evidence="1 2">
    <name type="scientific">Paenibacillus sambharensis</name>
    <dbReference type="NCBI Taxonomy" id="1803190"/>
    <lineage>
        <taxon>Bacteria</taxon>
        <taxon>Bacillati</taxon>
        <taxon>Bacillota</taxon>
        <taxon>Bacilli</taxon>
        <taxon>Bacillales</taxon>
        <taxon>Paenibacillaceae</taxon>
        <taxon>Paenibacillus</taxon>
    </lineage>
</organism>
<proteinExistence type="predicted"/>
<dbReference type="OrthoDB" id="2969567at2"/>
<name>A0A2W1LBP0_9BACL</name>
<sequence>MLPVHERLAELWVLRQSRQLTAAEQTDYEHCLAFNASYCRELAHLKNMSLLASMTSDTQWQHELCGKIEKLSRR</sequence>
<gene>
    <name evidence="1" type="ORF">DNH61_08630</name>
</gene>
<dbReference type="Pfam" id="PF24704">
    <property type="entry name" value="DUF7667"/>
    <property type="match status" value="1"/>
</dbReference>
<dbReference type="InterPro" id="IPR056084">
    <property type="entry name" value="DUF7667"/>
</dbReference>
<protein>
    <submittedName>
        <fullName evidence="1">Uncharacterized protein</fullName>
    </submittedName>
</protein>
<evidence type="ECO:0000313" key="2">
    <source>
        <dbReference type="Proteomes" id="UP000249522"/>
    </source>
</evidence>
<comment type="caution">
    <text evidence="1">The sequence shown here is derived from an EMBL/GenBank/DDBJ whole genome shotgun (WGS) entry which is preliminary data.</text>
</comment>
<keyword evidence="2" id="KW-1185">Reference proteome</keyword>
<reference evidence="1 2" key="1">
    <citation type="submission" date="2018-06" db="EMBL/GenBank/DDBJ databases">
        <title>Paenibacillus imtechensis sp. nov.</title>
        <authorList>
            <person name="Pinnaka A.K."/>
            <person name="Singh H."/>
            <person name="Kaur M."/>
        </authorList>
    </citation>
    <scope>NUCLEOTIDE SEQUENCE [LARGE SCALE GENOMIC DNA]</scope>
    <source>
        <strain evidence="1 2">SMB1</strain>
    </source>
</reference>